<feature type="region of interest" description="Disordered" evidence="2">
    <location>
        <begin position="155"/>
        <end position="179"/>
    </location>
</feature>
<feature type="region of interest" description="Disordered" evidence="2">
    <location>
        <begin position="35"/>
        <end position="70"/>
    </location>
</feature>
<reference evidence="4" key="2">
    <citation type="submission" date="2022-01" db="EMBL/GenBank/DDBJ databases">
        <authorList>
            <person name="Yamashiro T."/>
            <person name="Shiraishi A."/>
            <person name="Satake H."/>
            <person name="Nakayama K."/>
        </authorList>
    </citation>
    <scope>NUCLEOTIDE SEQUENCE</scope>
</reference>
<feature type="domain" description="Retrovirus-related Pol polyprotein from transposon TNT 1-94-like beta-barrel" evidence="3">
    <location>
        <begin position="358"/>
        <end position="419"/>
    </location>
</feature>
<name>A0ABQ5DL90_9ASTR</name>
<evidence type="ECO:0000313" key="4">
    <source>
        <dbReference type="EMBL" id="GJT39058.1"/>
    </source>
</evidence>
<feature type="region of interest" description="Disordered" evidence="2">
    <location>
        <begin position="504"/>
        <end position="592"/>
    </location>
</feature>
<dbReference type="PANTHER" id="PTHR42648">
    <property type="entry name" value="TRANSPOSASE, PUTATIVE-RELATED"/>
    <property type="match status" value="1"/>
</dbReference>
<keyword evidence="5" id="KW-1185">Reference proteome</keyword>
<sequence length="733" mass="80075">MGFNEYTAIAPPPAQVYSPPVKDLSWTGLPEFSDDTVTDYTRPTPSVDVSNGASSEQEGNNSSVFEQGGTSSNVMRMPLIQFVKGSSCPNVINVNNTEKVRKPTVKYADMHRNNKCSNVMSNNYGAPIIEDWESESEVDYTISETVRSSIKQVQFEAKASKQTKNHPRGNQRNWNNPKSQQLGRDFLMQNKACHNCGCFDHLASNCGICVDKEETWSRGNNSQNNVKFSSTHKSMTPRAVLLKTGPKPIVVNKPQMNVAQPIMKSFKTAHSNVKRPFERKTAAKNQIWVPKVPTGRTKIPTVGSKVPTAKPTGAADLGNKGKAVKASARWIWKPKDNTSGKGSNLNGVLGNINDKGLWDSGCSRHMTGNISYLSEYEPYDGGYVSFGYGGGKITGRGIIKTGKLEFENVYFVKELKYNLNNLVKGLPSKSFENDHTCVACLKGKQYKASFKTKLVNSVSKPLHTLHMDLFGPTSVSSLNHKWYFLVVTDDFSRNVDLFDTMIVPQGEGPVNPTEPHHTHSPQPESPPQIEHTIPTVSQETIPQQTLTSQPQTTNIPSQTPTHRRLTKRDIRIAQSRVPTPGADEPASLLRDDRHGEAFPTATSLDAGHDRENILKTSVMPHDSPPRVTSLGGDEGKIDSNKSTDKGSESIGEMANVLSSMGVANILASGGLKEVITIASPQVPPASLQVATAVATASERTPTVVTSTTNRAITSYTRRTRASRGIILESSQPS</sequence>
<dbReference type="PANTHER" id="PTHR42648:SF21">
    <property type="entry name" value="CYSTEINE-RICH RLK (RECEPTOR-LIKE PROTEIN KINASE) 8"/>
    <property type="match status" value="1"/>
</dbReference>
<feature type="compositionally biased region" description="Low complexity" evidence="2">
    <location>
        <begin position="540"/>
        <end position="553"/>
    </location>
</feature>
<evidence type="ECO:0000259" key="3">
    <source>
        <dbReference type="Pfam" id="PF22936"/>
    </source>
</evidence>
<protein>
    <recommendedName>
        <fullName evidence="3">Retrovirus-related Pol polyprotein from transposon TNT 1-94-like beta-barrel domain-containing protein</fullName>
    </recommendedName>
</protein>
<keyword evidence="1" id="KW-0645">Protease</keyword>
<reference evidence="4" key="1">
    <citation type="journal article" date="2022" name="Int. J. Mol. Sci.">
        <title>Draft Genome of Tanacetum Coccineum: Genomic Comparison of Closely Related Tanacetum-Family Plants.</title>
        <authorList>
            <person name="Yamashiro T."/>
            <person name="Shiraishi A."/>
            <person name="Nakayama K."/>
            <person name="Satake H."/>
        </authorList>
    </citation>
    <scope>NUCLEOTIDE SEQUENCE</scope>
</reference>
<accession>A0ABQ5DL90</accession>
<dbReference type="Pfam" id="PF22936">
    <property type="entry name" value="Pol_BBD"/>
    <property type="match status" value="1"/>
</dbReference>
<proteinExistence type="predicted"/>
<feature type="compositionally biased region" description="Polar residues" evidence="2">
    <location>
        <begin position="170"/>
        <end position="179"/>
    </location>
</feature>
<evidence type="ECO:0000313" key="5">
    <source>
        <dbReference type="Proteomes" id="UP001151760"/>
    </source>
</evidence>
<feature type="compositionally biased region" description="Basic and acidic residues" evidence="2">
    <location>
        <begin position="633"/>
        <end position="647"/>
    </location>
</feature>
<dbReference type="Gene3D" id="3.30.420.10">
    <property type="entry name" value="Ribonuclease H-like superfamily/Ribonuclease H"/>
    <property type="match status" value="1"/>
</dbReference>
<dbReference type="Proteomes" id="UP001151760">
    <property type="component" value="Unassembled WGS sequence"/>
</dbReference>
<comment type="caution">
    <text evidence="4">The sequence shown here is derived from an EMBL/GenBank/DDBJ whole genome shotgun (WGS) entry which is preliminary data.</text>
</comment>
<feature type="region of interest" description="Disordered" evidence="2">
    <location>
        <begin position="616"/>
        <end position="648"/>
    </location>
</feature>
<organism evidence="4 5">
    <name type="scientific">Tanacetum coccineum</name>
    <dbReference type="NCBI Taxonomy" id="301880"/>
    <lineage>
        <taxon>Eukaryota</taxon>
        <taxon>Viridiplantae</taxon>
        <taxon>Streptophyta</taxon>
        <taxon>Embryophyta</taxon>
        <taxon>Tracheophyta</taxon>
        <taxon>Spermatophyta</taxon>
        <taxon>Magnoliopsida</taxon>
        <taxon>eudicotyledons</taxon>
        <taxon>Gunneridae</taxon>
        <taxon>Pentapetalae</taxon>
        <taxon>asterids</taxon>
        <taxon>campanulids</taxon>
        <taxon>Asterales</taxon>
        <taxon>Asteraceae</taxon>
        <taxon>Asteroideae</taxon>
        <taxon>Anthemideae</taxon>
        <taxon>Anthemidinae</taxon>
        <taxon>Tanacetum</taxon>
    </lineage>
</organism>
<feature type="compositionally biased region" description="Polar residues" evidence="2">
    <location>
        <begin position="38"/>
        <end position="70"/>
    </location>
</feature>
<evidence type="ECO:0000256" key="2">
    <source>
        <dbReference type="SAM" id="MobiDB-lite"/>
    </source>
</evidence>
<dbReference type="EMBL" id="BQNB010015355">
    <property type="protein sequence ID" value="GJT39058.1"/>
    <property type="molecule type" value="Genomic_DNA"/>
</dbReference>
<keyword evidence="1" id="KW-0378">Hydrolase</keyword>
<dbReference type="InterPro" id="IPR036397">
    <property type="entry name" value="RNaseH_sf"/>
</dbReference>
<evidence type="ECO:0000256" key="1">
    <source>
        <dbReference type="ARBA" id="ARBA00022670"/>
    </source>
</evidence>
<feature type="non-terminal residue" evidence="4">
    <location>
        <position position="733"/>
    </location>
</feature>
<gene>
    <name evidence="4" type="ORF">Tco_0938923</name>
</gene>
<dbReference type="InterPro" id="IPR039537">
    <property type="entry name" value="Retrotran_Ty1/copia-like"/>
</dbReference>
<dbReference type="InterPro" id="IPR054722">
    <property type="entry name" value="PolX-like_BBD"/>
</dbReference>
<feature type="region of interest" description="Disordered" evidence="2">
    <location>
        <begin position="294"/>
        <end position="319"/>
    </location>
</feature>